<evidence type="ECO:0000313" key="11">
    <source>
        <dbReference type="EMBL" id="MDI3320023.1"/>
    </source>
</evidence>
<comment type="subcellular location">
    <subcellularLocation>
        <location evidence="1 8">Cell outer membrane</location>
        <topology evidence="1 8">Multi-pass membrane protein</topology>
    </subcellularLocation>
</comment>
<keyword evidence="12" id="KW-1185">Reference proteome</keyword>
<keyword evidence="3 8" id="KW-1134">Transmembrane beta strand</keyword>
<protein>
    <submittedName>
        <fullName evidence="11">SusC/RagA family TonB-linked outer membrane protein</fullName>
    </submittedName>
</protein>
<dbReference type="InterPro" id="IPR023996">
    <property type="entry name" value="TonB-dep_OMP_SusC/RagA"/>
</dbReference>
<dbReference type="SUPFAM" id="SSF56935">
    <property type="entry name" value="Porins"/>
    <property type="match status" value="1"/>
</dbReference>
<dbReference type="EMBL" id="JASBRG010000005">
    <property type="protein sequence ID" value="MDI3320023.1"/>
    <property type="molecule type" value="Genomic_DNA"/>
</dbReference>
<keyword evidence="4 8" id="KW-0812">Transmembrane</keyword>
<proteinExistence type="inferred from homology"/>
<dbReference type="Proteomes" id="UP001226434">
    <property type="component" value="Unassembled WGS sequence"/>
</dbReference>
<evidence type="ECO:0000256" key="6">
    <source>
        <dbReference type="ARBA" id="ARBA00023136"/>
    </source>
</evidence>
<dbReference type="InterPro" id="IPR012910">
    <property type="entry name" value="Plug_dom"/>
</dbReference>
<dbReference type="InterPro" id="IPR008969">
    <property type="entry name" value="CarboxyPept-like_regulatory"/>
</dbReference>
<evidence type="ECO:0000259" key="10">
    <source>
        <dbReference type="Pfam" id="PF07715"/>
    </source>
</evidence>
<dbReference type="Pfam" id="PF07715">
    <property type="entry name" value="Plug"/>
    <property type="match status" value="1"/>
</dbReference>
<comment type="similarity">
    <text evidence="8">Belongs to the TonB-dependent receptor family.</text>
</comment>
<keyword evidence="2 8" id="KW-0813">Transport</keyword>
<keyword evidence="5 9" id="KW-0732">Signal</keyword>
<dbReference type="InterPro" id="IPR037066">
    <property type="entry name" value="Plug_dom_sf"/>
</dbReference>
<keyword evidence="6 8" id="KW-0472">Membrane</keyword>
<feature type="domain" description="TonB-dependent receptor plug" evidence="10">
    <location>
        <begin position="114"/>
        <end position="239"/>
    </location>
</feature>
<name>A0ABT6RBY8_9BACT</name>
<feature type="signal peptide" evidence="9">
    <location>
        <begin position="1"/>
        <end position="20"/>
    </location>
</feature>
<evidence type="ECO:0000256" key="1">
    <source>
        <dbReference type="ARBA" id="ARBA00004571"/>
    </source>
</evidence>
<evidence type="ECO:0000256" key="3">
    <source>
        <dbReference type="ARBA" id="ARBA00022452"/>
    </source>
</evidence>
<dbReference type="Gene3D" id="2.60.40.1120">
    <property type="entry name" value="Carboxypeptidase-like, regulatory domain"/>
    <property type="match status" value="1"/>
</dbReference>
<dbReference type="InterPro" id="IPR036942">
    <property type="entry name" value="Beta-barrel_TonB_sf"/>
</dbReference>
<evidence type="ECO:0000256" key="7">
    <source>
        <dbReference type="ARBA" id="ARBA00023237"/>
    </source>
</evidence>
<dbReference type="PROSITE" id="PS52016">
    <property type="entry name" value="TONB_DEPENDENT_REC_3"/>
    <property type="match status" value="1"/>
</dbReference>
<reference evidence="11 12" key="1">
    <citation type="submission" date="2023-05" db="EMBL/GenBank/DDBJ databases">
        <title>Genome sequence of Pinibacter sp. MAH-24.</title>
        <authorList>
            <person name="Huq M.A."/>
        </authorList>
    </citation>
    <scope>NUCLEOTIDE SEQUENCE [LARGE SCALE GENOMIC DNA]</scope>
    <source>
        <strain evidence="11 12">MAH-24</strain>
    </source>
</reference>
<dbReference type="Gene3D" id="2.170.130.10">
    <property type="entry name" value="TonB-dependent receptor, plug domain"/>
    <property type="match status" value="1"/>
</dbReference>
<gene>
    <name evidence="11" type="ORF">QJ048_09590</name>
</gene>
<dbReference type="NCBIfam" id="TIGR04057">
    <property type="entry name" value="SusC_RagA_signa"/>
    <property type="match status" value="1"/>
</dbReference>
<sequence length="1092" mass="118657">MRKIVTAFAGLLLCSALTYGQSRLITGQVKDDKGNPVPYATVKLKGNSRGVSADQNGNFKIEAGNSKELLVSATGFAPSAIAIESESTVIIALKAGDTQLNEVVVTAMGLRRTKNSLPYAAQQVNGDEVAKTRANNFIGGMSGKVSGIEIKQNNTLGGSTNVVIRGSKSLVGNNQALFVVDGVPIDNSNNNTSDQRTGRGGYDYGNAAADINPDDIESINVLKGAAASALYGSRAANGVVMITTKKGKRGLGVTINSGVTMASIDKSTFAKYQHSYGGGYGSANDYGSPDGNFFYFDANGDGVDDLVTPTTEDASWGAKFDPSLMVYQWNAFDASSPNYGKATPWIAGANDPTTFFEKPVNFNNSIYIDGGGDKGSFKLGYTKSNDKGVLPNSFVNKDLVNFGATYNLTTKLTAFASVNFSKIAGQGRYGTGYSGDHSTNLMTNFRQWWQTNVDVKELKDAYDRTGKNVTWNWADPTDPVNGLVPIFWNNPYWVRYKNYETDGRSRYFGNMGLTYKITDWLDVLGRVSLDSYNEKQEERVAVGSLEVPYYSKFLRSFSEYNYDLLANFNKDIAKDLNLKATVGLNIRRTSVSSTFASTNGGLSVPNIYALNNTKNPPLPAIENDYQIGVDGLFASATLGYKDMLFLDLTGRRDKSSTLPVDNNTYYYPSASLGFVFSKLIDNAAWLSYGKARLNYAEVGNSADPKALVDYYSINPAFGNTAMTSVGSNNSISSLNPALVIKNNPNLVPEKTKSFEGGVEMAFLKNRLGFDVTYYNTKTVNQIVPAPISRATGFDAKYINVGEIDNQGVEVSLNGTPIKTQDFSWNIVLNWTRNRNKVVSLGEGIQNFQLGSFQGGVTLNAALGEPYGTIRGQNFVYNPDSHQPEVKANGYYVKSATSNDVIGNINPDWIGGINNTFKYKNLALSFLIDIRQGGDLFSLDMYYGLATGLYPETAGLNDKGNPVRNSIADGGGIINPGVNQSDGKPNTTRVDISTLFGAYGYYRKPAAAFIYDASYVKLRDLTLTYSFPDRMMESTKVFKGIDVSLFGRNLWIIHKNLPYSDPEEGISSGNLQGYQVGAYPSTRAIGLNVKLKF</sequence>
<organism evidence="11 12">
    <name type="scientific">Pinibacter soli</name>
    <dbReference type="NCBI Taxonomy" id="3044211"/>
    <lineage>
        <taxon>Bacteria</taxon>
        <taxon>Pseudomonadati</taxon>
        <taxon>Bacteroidota</taxon>
        <taxon>Chitinophagia</taxon>
        <taxon>Chitinophagales</taxon>
        <taxon>Chitinophagaceae</taxon>
        <taxon>Pinibacter</taxon>
    </lineage>
</organism>
<evidence type="ECO:0000256" key="8">
    <source>
        <dbReference type="PROSITE-ProRule" id="PRU01360"/>
    </source>
</evidence>
<dbReference type="NCBIfam" id="TIGR04056">
    <property type="entry name" value="OMP_RagA_SusC"/>
    <property type="match status" value="1"/>
</dbReference>
<evidence type="ECO:0000256" key="5">
    <source>
        <dbReference type="ARBA" id="ARBA00022729"/>
    </source>
</evidence>
<dbReference type="Pfam" id="PF13715">
    <property type="entry name" value="CarbopepD_reg_2"/>
    <property type="match status" value="1"/>
</dbReference>
<comment type="caution">
    <text evidence="11">The sequence shown here is derived from an EMBL/GenBank/DDBJ whole genome shotgun (WGS) entry which is preliminary data.</text>
</comment>
<feature type="chain" id="PRO_5046783271" evidence="9">
    <location>
        <begin position="21"/>
        <end position="1092"/>
    </location>
</feature>
<dbReference type="PANTHER" id="PTHR30069:SF29">
    <property type="entry name" value="HEMOGLOBIN AND HEMOGLOBIN-HAPTOGLOBIN-BINDING PROTEIN 1-RELATED"/>
    <property type="match status" value="1"/>
</dbReference>
<keyword evidence="7 8" id="KW-0998">Cell outer membrane</keyword>
<evidence type="ECO:0000256" key="2">
    <source>
        <dbReference type="ARBA" id="ARBA00022448"/>
    </source>
</evidence>
<dbReference type="InterPro" id="IPR023997">
    <property type="entry name" value="TonB-dep_OMP_SusC/RagA_CS"/>
</dbReference>
<evidence type="ECO:0000256" key="9">
    <source>
        <dbReference type="SAM" id="SignalP"/>
    </source>
</evidence>
<dbReference type="SUPFAM" id="SSF49464">
    <property type="entry name" value="Carboxypeptidase regulatory domain-like"/>
    <property type="match status" value="1"/>
</dbReference>
<dbReference type="RefSeq" id="WP_282334123.1">
    <property type="nucleotide sequence ID" value="NZ_JASBRG010000005.1"/>
</dbReference>
<dbReference type="Gene3D" id="2.40.170.20">
    <property type="entry name" value="TonB-dependent receptor, beta-barrel domain"/>
    <property type="match status" value="1"/>
</dbReference>
<evidence type="ECO:0000256" key="4">
    <source>
        <dbReference type="ARBA" id="ARBA00022692"/>
    </source>
</evidence>
<evidence type="ECO:0000313" key="12">
    <source>
        <dbReference type="Proteomes" id="UP001226434"/>
    </source>
</evidence>
<dbReference type="PANTHER" id="PTHR30069">
    <property type="entry name" value="TONB-DEPENDENT OUTER MEMBRANE RECEPTOR"/>
    <property type="match status" value="1"/>
</dbReference>
<accession>A0ABT6RBY8</accession>
<dbReference type="InterPro" id="IPR039426">
    <property type="entry name" value="TonB-dep_rcpt-like"/>
</dbReference>